<sequence>MATQPHDDGPANGGSISFSRVVDLSWPVHSGIPQWPGDPGVEFKTIAEIERDNYFLRRFAMSEHSGTHLSAPSGFLDGAPGHEAFSPNDLVRPAIVIDISTQAESHPDYALTMNDVLDWESDHGPVPHGCLALLRTGWQDRWSNPMEYLGGASGDQLHFPGFGLDAAKVLLEGRNAGGLGTDTAGAEPGNDTGFSVSRMALEKRLIVLENLTNLDLLPPTGALLIIGLLRLEGSSGGPASVTALVP</sequence>
<dbReference type="PANTHER" id="PTHR31118">
    <property type="entry name" value="CYCLASE-LIKE PROTEIN 2"/>
    <property type="match status" value="1"/>
</dbReference>
<evidence type="ECO:0000313" key="1">
    <source>
        <dbReference type="EMBL" id="SUZ73544.1"/>
    </source>
</evidence>
<name>A0A381Q3S0_9ZZZZ</name>
<dbReference type="Gene3D" id="3.50.30.50">
    <property type="entry name" value="Putative cyclase"/>
    <property type="match status" value="1"/>
</dbReference>
<proteinExistence type="predicted"/>
<dbReference type="GO" id="GO:0004061">
    <property type="term" value="F:arylformamidase activity"/>
    <property type="evidence" value="ECO:0007669"/>
    <property type="project" value="InterPro"/>
</dbReference>
<dbReference type="Pfam" id="PF04199">
    <property type="entry name" value="Cyclase"/>
    <property type="match status" value="1"/>
</dbReference>
<organism evidence="1">
    <name type="scientific">marine metagenome</name>
    <dbReference type="NCBI Taxonomy" id="408172"/>
    <lineage>
        <taxon>unclassified sequences</taxon>
        <taxon>metagenomes</taxon>
        <taxon>ecological metagenomes</taxon>
    </lineage>
</organism>
<gene>
    <name evidence="1" type="ORF">METZ01_LOCUS26398</name>
</gene>
<dbReference type="InterPro" id="IPR007325">
    <property type="entry name" value="KFase/CYL"/>
</dbReference>
<dbReference type="InterPro" id="IPR037175">
    <property type="entry name" value="KFase_sf"/>
</dbReference>
<dbReference type="EMBL" id="UINC01001183">
    <property type="protein sequence ID" value="SUZ73544.1"/>
    <property type="molecule type" value="Genomic_DNA"/>
</dbReference>
<dbReference type="PANTHER" id="PTHR31118:SF12">
    <property type="entry name" value="CYCLASE-LIKE PROTEIN 2"/>
    <property type="match status" value="1"/>
</dbReference>
<protein>
    <recommendedName>
        <fullName evidence="2">Cyclase family protein</fullName>
    </recommendedName>
</protein>
<reference evidence="1" key="1">
    <citation type="submission" date="2018-05" db="EMBL/GenBank/DDBJ databases">
        <authorList>
            <person name="Lanie J.A."/>
            <person name="Ng W.-L."/>
            <person name="Kazmierczak K.M."/>
            <person name="Andrzejewski T.M."/>
            <person name="Davidsen T.M."/>
            <person name="Wayne K.J."/>
            <person name="Tettelin H."/>
            <person name="Glass J.I."/>
            <person name="Rusch D."/>
            <person name="Podicherti R."/>
            <person name="Tsui H.-C.T."/>
            <person name="Winkler M.E."/>
        </authorList>
    </citation>
    <scope>NUCLEOTIDE SEQUENCE</scope>
</reference>
<evidence type="ECO:0008006" key="2">
    <source>
        <dbReference type="Google" id="ProtNLM"/>
    </source>
</evidence>
<accession>A0A381Q3S0</accession>
<dbReference type="GO" id="GO:0019441">
    <property type="term" value="P:L-tryptophan catabolic process to kynurenine"/>
    <property type="evidence" value="ECO:0007669"/>
    <property type="project" value="InterPro"/>
</dbReference>
<dbReference type="AlphaFoldDB" id="A0A381Q3S0"/>
<dbReference type="SUPFAM" id="SSF102198">
    <property type="entry name" value="Putative cyclase"/>
    <property type="match status" value="1"/>
</dbReference>